<accession>A0A542ZIY0</accession>
<feature type="compositionally biased region" description="Basic residues" evidence="1">
    <location>
        <begin position="82"/>
        <end position="104"/>
    </location>
</feature>
<name>A0A542ZIY0_9MICO</name>
<protein>
    <submittedName>
        <fullName evidence="3">Uncharacterized protein</fullName>
    </submittedName>
</protein>
<gene>
    <name evidence="3" type="ORF">FB474_1695</name>
</gene>
<proteinExistence type="predicted"/>
<comment type="caution">
    <text evidence="3">The sequence shown here is derived from an EMBL/GenBank/DDBJ whole genome shotgun (WGS) entry which is preliminary data.</text>
</comment>
<keyword evidence="4" id="KW-1185">Reference proteome</keyword>
<feature type="region of interest" description="Disordered" evidence="1">
    <location>
        <begin position="78"/>
        <end position="104"/>
    </location>
</feature>
<feature type="transmembrane region" description="Helical" evidence="2">
    <location>
        <begin position="6"/>
        <end position="24"/>
    </location>
</feature>
<sequence>MWWWVLIWALLLVCAAVYIGSRLWDLWDRSKDFGREVMIAQERLDQVQGQLDLLGEKISSPDQLAVFGDPAALRKEHERARARQRHERAHRRAGRRPTWARHVD</sequence>
<organism evidence="3 4">
    <name type="scientific">Oryzihumus leptocrescens</name>
    <dbReference type="NCBI Taxonomy" id="297536"/>
    <lineage>
        <taxon>Bacteria</taxon>
        <taxon>Bacillati</taxon>
        <taxon>Actinomycetota</taxon>
        <taxon>Actinomycetes</taxon>
        <taxon>Micrococcales</taxon>
        <taxon>Intrasporangiaceae</taxon>
        <taxon>Oryzihumus</taxon>
    </lineage>
</organism>
<dbReference type="AlphaFoldDB" id="A0A542ZIY0"/>
<evidence type="ECO:0000313" key="3">
    <source>
        <dbReference type="EMBL" id="TQL60311.1"/>
    </source>
</evidence>
<evidence type="ECO:0000313" key="4">
    <source>
        <dbReference type="Proteomes" id="UP000319514"/>
    </source>
</evidence>
<keyword evidence="2" id="KW-0472">Membrane</keyword>
<dbReference type="EMBL" id="VFOQ01000001">
    <property type="protein sequence ID" value="TQL60311.1"/>
    <property type="molecule type" value="Genomic_DNA"/>
</dbReference>
<reference evidence="3 4" key="1">
    <citation type="submission" date="2019-06" db="EMBL/GenBank/DDBJ databases">
        <title>Sequencing the genomes of 1000 actinobacteria strains.</title>
        <authorList>
            <person name="Klenk H.-P."/>
        </authorList>
    </citation>
    <scope>NUCLEOTIDE SEQUENCE [LARGE SCALE GENOMIC DNA]</scope>
    <source>
        <strain evidence="3 4">DSM 18082</strain>
    </source>
</reference>
<keyword evidence="2" id="KW-0812">Transmembrane</keyword>
<evidence type="ECO:0000256" key="1">
    <source>
        <dbReference type="SAM" id="MobiDB-lite"/>
    </source>
</evidence>
<dbReference type="RefSeq" id="WP_141788229.1">
    <property type="nucleotide sequence ID" value="NZ_BAAAKX010000021.1"/>
</dbReference>
<evidence type="ECO:0000256" key="2">
    <source>
        <dbReference type="SAM" id="Phobius"/>
    </source>
</evidence>
<dbReference type="Proteomes" id="UP000319514">
    <property type="component" value="Unassembled WGS sequence"/>
</dbReference>
<keyword evidence="2" id="KW-1133">Transmembrane helix</keyword>